<gene>
    <name evidence="2" type="ORF">B0T46_03225</name>
</gene>
<dbReference type="PANTHER" id="PTHR36302">
    <property type="entry name" value="BLR7088 PROTEIN"/>
    <property type="match status" value="1"/>
</dbReference>
<dbReference type="AlphaFoldDB" id="A0A1V2TLC2"/>
<dbReference type="Gene3D" id="2.60.40.1890">
    <property type="entry name" value="PCu(A)C copper chaperone"/>
    <property type="match status" value="1"/>
</dbReference>
<evidence type="ECO:0000313" key="3">
    <source>
        <dbReference type="Proteomes" id="UP000188836"/>
    </source>
</evidence>
<dbReference type="PROSITE" id="PS51257">
    <property type="entry name" value="PROKAR_LIPOPROTEIN"/>
    <property type="match status" value="1"/>
</dbReference>
<reference evidence="2 3" key="1">
    <citation type="journal article" date="2016" name="Antonie Van Leeuwenhoek">
        <title>Nocardia donostiensis sp. nov., isolated from human respiratory specimens.</title>
        <authorList>
            <person name="Ercibengoa M."/>
            <person name="Bell M."/>
            <person name="Marimon J.M."/>
            <person name="Humrighouse B."/>
            <person name="Klenk H.P."/>
            <person name="Potter G."/>
            <person name="Perez-Trallero E."/>
        </authorList>
    </citation>
    <scope>NUCLEOTIDE SEQUENCE [LARGE SCALE GENOMIC DNA]</scope>
    <source>
        <strain evidence="2 3">X1655</strain>
    </source>
</reference>
<accession>A0A1V2TLC2</accession>
<dbReference type="InterPro" id="IPR007410">
    <property type="entry name" value="LpqE-like"/>
</dbReference>
<feature type="chain" id="PRO_5039318350" description="Copper chaperone PCu(A)C" evidence="1">
    <location>
        <begin position="25"/>
        <end position="171"/>
    </location>
</feature>
<evidence type="ECO:0000256" key="1">
    <source>
        <dbReference type="SAM" id="SignalP"/>
    </source>
</evidence>
<evidence type="ECO:0008006" key="4">
    <source>
        <dbReference type="Google" id="ProtNLM"/>
    </source>
</evidence>
<dbReference type="PANTHER" id="PTHR36302:SF1">
    <property type="entry name" value="COPPER CHAPERONE PCU(A)C"/>
    <property type="match status" value="1"/>
</dbReference>
<dbReference type="InterPro" id="IPR036182">
    <property type="entry name" value="PCuAC_sf"/>
</dbReference>
<dbReference type="EMBL" id="MUMY01000002">
    <property type="protein sequence ID" value="ONM50330.1"/>
    <property type="molecule type" value="Genomic_DNA"/>
</dbReference>
<dbReference type="InterPro" id="IPR058248">
    <property type="entry name" value="Lxx211020-like"/>
</dbReference>
<keyword evidence="1" id="KW-0732">Signal</keyword>
<proteinExistence type="predicted"/>
<dbReference type="SUPFAM" id="SSF110087">
    <property type="entry name" value="DR1885-like metal-binding protein"/>
    <property type="match status" value="1"/>
</dbReference>
<evidence type="ECO:0000313" key="2">
    <source>
        <dbReference type="EMBL" id="ONM50330.1"/>
    </source>
</evidence>
<feature type="signal peptide" evidence="1">
    <location>
        <begin position="1"/>
        <end position="24"/>
    </location>
</feature>
<keyword evidence="3" id="KW-1185">Reference proteome</keyword>
<sequence>MLRGIAAVAAAPLLLLLTVTLGCSVEETSAHTAADSVTVTEQWAKAADSGMSAAFAEVRNSGGQPVTLVSASSPVSARVELHEVVTGADGATVMRQKHGGFVITAGEALELEPGGAHLMFMDLHGPLRTGSEAPITLGFDDGSTITFTAGVRDFSGNQENYDPGHGEEHSG</sequence>
<name>A0A1V2TLC2_9NOCA</name>
<comment type="caution">
    <text evidence="2">The sequence shown here is derived from an EMBL/GenBank/DDBJ whole genome shotgun (WGS) entry which is preliminary data.</text>
</comment>
<dbReference type="STRING" id="1538463.B0T36_07320"/>
<dbReference type="Pfam" id="PF04314">
    <property type="entry name" value="PCuAC"/>
    <property type="match status" value="1"/>
</dbReference>
<organism evidence="2 3">
    <name type="scientific">Nocardia donostiensis</name>
    <dbReference type="NCBI Taxonomy" id="1538463"/>
    <lineage>
        <taxon>Bacteria</taxon>
        <taxon>Bacillati</taxon>
        <taxon>Actinomycetota</taxon>
        <taxon>Actinomycetes</taxon>
        <taxon>Mycobacteriales</taxon>
        <taxon>Nocardiaceae</taxon>
        <taxon>Nocardia</taxon>
    </lineage>
</organism>
<dbReference type="Proteomes" id="UP000188836">
    <property type="component" value="Unassembled WGS sequence"/>
</dbReference>
<protein>
    <recommendedName>
        <fullName evidence="4">Copper chaperone PCu(A)C</fullName>
    </recommendedName>
</protein>